<keyword evidence="1" id="KW-0812">Transmembrane</keyword>
<dbReference type="RefSeq" id="WP_093651432.1">
    <property type="nucleotide sequence ID" value="NZ_CTEN01000005.1"/>
</dbReference>
<accession>A0A0E4H664</accession>
<reference evidence="3" key="1">
    <citation type="submission" date="2015-03" db="EMBL/GenBank/DDBJ databases">
        <authorList>
            <person name="Urmite Genomes"/>
        </authorList>
    </citation>
    <scope>NUCLEOTIDE SEQUENCE [LARGE SCALE GENOMIC DNA]</scope>
    <source>
        <strain evidence="3">FF10</strain>
    </source>
</reference>
<keyword evidence="1" id="KW-0472">Membrane</keyword>
<dbReference type="EMBL" id="CTEN01000005">
    <property type="protein sequence ID" value="CQR25913.1"/>
    <property type="molecule type" value="Genomic_DNA"/>
</dbReference>
<evidence type="ECO:0000313" key="2">
    <source>
        <dbReference type="EMBL" id="CQR25913.1"/>
    </source>
</evidence>
<dbReference type="STRING" id="1608583.BN1356_02259"/>
<keyword evidence="1" id="KW-1133">Transmembrane helix</keyword>
<proteinExistence type="predicted"/>
<sequence length="171" mass="19775" precursor="true">MTAKRMSRIAILAALCIALRLGFAYFPNIKPVTAFFLVSLIYLDLKDSILVMALTMLGSSLIFGFSLVVVWQIFSFAMIMLIWYYILLPLTRRLKKAIVFQSIVAGLITFTYGFWISIPIAYQFGANLYIYWLNGFFFDLLHAISTALFYPIIDQLFRRFYYDEKTISSSD</sequence>
<feature type="transmembrane region" description="Helical" evidence="1">
    <location>
        <begin position="129"/>
        <end position="153"/>
    </location>
</feature>
<protein>
    <submittedName>
        <fullName evidence="2">Membrane protein</fullName>
    </submittedName>
</protein>
<evidence type="ECO:0000313" key="3">
    <source>
        <dbReference type="Proteomes" id="UP000198604"/>
    </source>
</evidence>
<dbReference type="OrthoDB" id="5198189at2"/>
<feature type="transmembrane region" description="Helical" evidence="1">
    <location>
        <begin position="61"/>
        <end position="86"/>
    </location>
</feature>
<organism evidence="2 3">
    <name type="scientific">Streptococcus varani</name>
    <dbReference type="NCBI Taxonomy" id="1608583"/>
    <lineage>
        <taxon>Bacteria</taxon>
        <taxon>Bacillati</taxon>
        <taxon>Bacillota</taxon>
        <taxon>Bacilli</taxon>
        <taxon>Lactobacillales</taxon>
        <taxon>Streptococcaceae</taxon>
        <taxon>Streptococcus</taxon>
    </lineage>
</organism>
<feature type="transmembrane region" description="Helical" evidence="1">
    <location>
        <begin position="98"/>
        <end position="122"/>
    </location>
</feature>
<dbReference type="AlphaFoldDB" id="A0A0E4H664"/>
<dbReference type="Gene3D" id="1.10.1760.20">
    <property type="match status" value="1"/>
</dbReference>
<dbReference type="Proteomes" id="UP000198604">
    <property type="component" value="Unassembled WGS sequence"/>
</dbReference>
<name>A0A0E4H664_9STRE</name>
<keyword evidence="3" id="KW-1185">Reference proteome</keyword>
<evidence type="ECO:0000256" key="1">
    <source>
        <dbReference type="SAM" id="Phobius"/>
    </source>
</evidence>
<gene>
    <name evidence="2" type="ORF">BN1356_02259</name>
</gene>